<dbReference type="PANTHER" id="PTHR40861">
    <property type="entry name" value="DUF2183 DOMAIN-CONTAINING PROTEIN"/>
    <property type="match status" value="1"/>
</dbReference>
<comment type="caution">
    <text evidence="2">The sequence shown here is derived from an EMBL/GenBank/DDBJ whole genome shotgun (WGS) entry which is preliminary data.</text>
</comment>
<dbReference type="EMBL" id="BRXW01000143">
    <property type="protein sequence ID" value="GMI09938.1"/>
    <property type="molecule type" value="Genomic_DNA"/>
</dbReference>
<accession>A0A9W7FD83</accession>
<proteinExistence type="predicted"/>
<evidence type="ECO:0008006" key="4">
    <source>
        <dbReference type="Google" id="ProtNLM"/>
    </source>
</evidence>
<sequence length="313" mass="35053">MLPHSLYPFFLILLLLLLLSPPTHQFQSIAFSTRHHHCLSSSQSPPAPPLPPPSPTSFLQVLTDIDDTLKSSGGLKVGEIALGGLDTQYQRGVVYPGVFTFILELSLHASSPLNPAVLTARAEELKLALELKPDSKICLKAGEVGRKRGVEGWGIGPVLYGSVVEWVNQVNKGFRKFKNFESLLSQESLPQISYVYLGDTGEYDSQAGLQMLRYYPEKVKGVFLHVVGESLRKREMVRDEDMIVNGRPVMHFITYCGAAVKAYENGLMGRDGVERVIESVYEDLREMGVGEEDGRWRDVEREEGVWRFRVMNN</sequence>
<organism evidence="2 3">
    <name type="scientific">Triparma laevis f. longispina</name>
    <dbReference type="NCBI Taxonomy" id="1714387"/>
    <lineage>
        <taxon>Eukaryota</taxon>
        <taxon>Sar</taxon>
        <taxon>Stramenopiles</taxon>
        <taxon>Ochrophyta</taxon>
        <taxon>Bolidophyceae</taxon>
        <taxon>Parmales</taxon>
        <taxon>Triparmaceae</taxon>
        <taxon>Triparma</taxon>
    </lineage>
</organism>
<evidence type="ECO:0000256" key="1">
    <source>
        <dbReference type="SAM" id="SignalP"/>
    </source>
</evidence>
<reference evidence="3" key="1">
    <citation type="journal article" date="2023" name="Commun. Biol.">
        <title>Genome analysis of Parmales, the sister group of diatoms, reveals the evolutionary specialization of diatoms from phago-mixotrophs to photoautotrophs.</title>
        <authorList>
            <person name="Ban H."/>
            <person name="Sato S."/>
            <person name="Yoshikawa S."/>
            <person name="Yamada K."/>
            <person name="Nakamura Y."/>
            <person name="Ichinomiya M."/>
            <person name="Sato N."/>
            <person name="Blanc-Mathieu R."/>
            <person name="Endo H."/>
            <person name="Kuwata A."/>
            <person name="Ogata H."/>
        </authorList>
    </citation>
    <scope>NUCLEOTIDE SEQUENCE [LARGE SCALE GENOMIC DNA]</scope>
    <source>
        <strain evidence="3">NIES 3700</strain>
    </source>
</reference>
<name>A0A9W7FD83_9STRA</name>
<feature type="chain" id="PRO_5040726440" description="Phosphatidate phosphatase APP1 catalytic domain-containing protein" evidence="1">
    <location>
        <begin position="26"/>
        <end position="313"/>
    </location>
</feature>
<keyword evidence="3" id="KW-1185">Reference proteome</keyword>
<dbReference type="PANTHER" id="PTHR40861:SF1">
    <property type="entry name" value="PHOSPHATIDATE PHOSPHATASE APP1 CATALYTIC DOMAIN-CONTAINING PROTEIN"/>
    <property type="match status" value="1"/>
</dbReference>
<protein>
    <recommendedName>
        <fullName evidence="4">Phosphatidate phosphatase APP1 catalytic domain-containing protein</fullName>
    </recommendedName>
</protein>
<dbReference type="OrthoDB" id="191535at2759"/>
<feature type="signal peptide" evidence="1">
    <location>
        <begin position="1"/>
        <end position="25"/>
    </location>
</feature>
<gene>
    <name evidence="2" type="ORF">TrLO_g9157</name>
</gene>
<evidence type="ECO:0000313" key="2">
    <source>
        <dbReference type="EMBL" id="GMI09938.1"/>
    </source>
</evidence>
<evidence type="ECO:0000313" key="3">
    <source>
        <dbReference type="Proteomes" id="UP001165122"/>
    </source>
</evidence>
<dbReference type="Proteomes" id="UP001165122">
    <property type="component" value="Unassembled WGS sequence"/>
</dbReference>
<keyword evidence="1" id="KW-0732">Signal</keyword>
<dbReference type="AlphaFoldDB" id="A0A9W7FD83"/>